<dbReference type="EC" id="4.6.1.16" evidence="4"/>
<dbReference type="GO" id="GO:0000214">
    <property type="term" value="C:tRNA-intron endonuclease complex"/>
    <property type="evidence" value="ECO:0007669"/>
    <property type="project" value="UniProtKB-UniRule"/>
</dbReference>
<comment type="caution">
    <text evidence="8">The sequence shown here is derived from an EMBL/GenBank/DDBJ whole genome shotgun (WGS) entry which is preliminary data.</text>
</comment>
<feature type="active site" evidence="5">
    <location>
        <position position="204"/>
    </location>
</feature>
<dbReference type="Gene3D" id="3.40.1350.10">
    <property type="match status" value="1"/>
</dbReference>
<dbReference type="InterPro" id="IPR006677">
    <property type="entry name" value="tRNA_intron_Endonuc_cat-like"/>
</dbReference>
<dbReference type="Pfam" id="PF26577">
    <property type="entry name" value="TSEN34_N"/>
    <property type="match status" value="1"/>
</dbReference>
<feature type="active site" evidence="5">
    <location>
        <position position="234"/>
    </location>
</feature>
<dbReference type="PANTHER" id="PTHR13070:SF0">
    <property type="entry name" value="TRNA-SPLICING ENDONUCLEASE SUBUNIT SEN34"/>
    <property type="match status" value="1"/>
</dbReference>
<dbReference type="InterPro" id="IPR016690">
    <property type="entry name" value="TSEN34"/>
</dbReference>
<feature type="active site" evidence="5">
    <location>
        <position position="196"/>
    </location>
</feature>
<gene>
    <name evidence="8" type="ORF">B4U80_10782</name>
</gene>
<dbReference type="InterPro" id="IPR059049">
    <property type="entry name" value="TSEN34_N"/>
</dbReference>
<evidence type="ECO:0000256" key="1">
    <source>
        <dbReference type="ARBA" id="ARBA00008078"/>
    </source>
</evidence>
<dbReference type="InterPro" id="IPR011856">
    <property type="entry name" value="tRNA_endonuc-like_dom_sf"/>
</dbReference>
<evidence type="ECO:0000259" key="7">
    <source>
        <dbReference type="Pfam" id="PF26577"/>
    </source>
</evidence>
<evidence type="ECO:0000313" key="9">
    <source>
        <dbReference type="Proteomes" id="UP000288716"/>
    </source>
</evidence>
<dbReference type="SUPFAM" id="SSF53032">
    <property type="entry name" value="tRNA-intron endonuclease catalytic domain-like"/>
    <property type="match status" value="1"/>
</dbReference>
<dbReference type="AlphaFoldDB" id="A0A443SNW7"/>
<evidence type="ECO:0000259" key="6">
    <source>
        <dbReference type="Pfam" id="PF01974"/>
    </source>
</evidence>
<dbReference type="CDD" id="cd22363">
    <property type="entry name" value="tRNA-intron_lyase_C"/>
    <property type="match status" value="1"/>
</dbReference>
<comment type="function">
    <text evidence="4">Constitutes one of the two catalytic subunit of the tRNA-splicing endonuclease complex, a complex responsible for identification and cleavage of the splice sites in pre-tRNA. It cleaves pre-tRNA at the 5'- and 3'-splice sites to release the intron. The products are an intron and two tRNA half-molecules bearing 2',3'-cyclic phosphate and 5'-OH termini. There are no conserved sequences at the splice sites, but the intron is invariably located at the same site in the gene, placing the splice sites an invariant distance from the constant structural features of the tRNA body.</text>
</comment>
<protein>
    <recommendedName>
        <fullName evidence="4">tRNA-splicing endonuclease subunit Sen34</fullName>
        <ecNumber evidence="4">4.6.1.16</ecNumber>
    </recommendedName>
</protein>
<dbReference type="GO" id="GO:0000213">
    <property type="term" value="F:tRNA-intron lyase activity"/>
    <property type="evidence" value="ECO:0007669"/>
    <property type="project" value="UniProtKB-UniRule"/>
</dbReference>
<evidence type="ECO:0000256" key="3">
    <source>
        <dbReference type="ARBA" id="ARBA00023239"/>
    </source>
</evidence>
<reference evidence="8 9" key="1">
    <citation type="journal article" date="2018" name="Gigascience">
        <title>Genomes of trombidid mites reveal novel predicted allergens and laterally-transferred genes associated with secondary metabolism.</title>
        <authorList>
            <person name="Dong X."/>
            <person name="Chaisiri K."/>
            <person name="Xia D."/>
            <person name="Armstrong S.D."/>
            <person name="Fang Y."/>
            <person name="Donnelly M.J."/>
            <person name="Kadowaki T."/>
            <person name="McGarry J.W."/>
            <person name="Darby A.C."/>
            <person name="Makepeace B.L."/>
        </authorList>
    </citation>
    <scope>NUCLEOTIDE SEQUENCE [LARGE SCALE GENOMIC DNA]</scope>
    <source>
        <strain evidence="8">UoL-UT</strain>
    </source>
</reference>
<dbReference type="EMBL" id="NCKV01001008">
    <property type="protein sequence ID" value="RWS29230.1"/>
    <property type="molecule type" value="Genomic_DNA"/>
</dbReference>
<accession>A0A443SNW7</accession>
<keyword evidence="8" id="KW-0378">Hydrolase</keyword>
<proteinExistence type="inferred from homology"/>
<evidence type="ECO:0000313" key="8">
    <source>
        <dbReference type="EMBL" id="RWS29230.1"/>
    </source>
</evidence>
<comment type="similarity">
    <text evidence="1 4">Belongs to the tRNA-intron endonuclease family.</text>
</comment>
<feature type="domain" description="tRNA intron endonuclease catalytic" evidence="6">
    <location>
        <begin position="168"/>
        <end position="249"/>
    </location>
</feature>
<organism evidence="8 9">
    <name type="scientific">Leptotrombidium deliense</name>
    <dbReference type="NCBI Taxonomy" id="299467"/>
    <lineage>
        <taxon>Eukaryota</taxon>
        <taxon>Metazoa</taxon>
        <taxon>Ecdysozoa</taxon>
        <taxon>Arthropoda</taxon>
        <taxon>Chelicerata</taxon>
        <taxon>Arachnida</taxon>
        <taxon>Acari</taxon>
        <taxon>Acariformes</taxon>
        <taxon>Trombidiformes</taxon>
        <taxon>Prostigmata</taxon>
        <taxon>Anystina</taxon>
        <taxon>Parasitengona</taxon>
        <taxon>Trombiculoidea</taxon>
        <taxon>Trombiculidae</taxon>
        <taxon>Leptotrombidium</taxon>
    </lineage>
</organism>
<feature type="domain" description="TSEN34 N-terminal" evidence="7">
    <location>
        <begin position="2"/>
        <end position="46"/>
    </location>
</feature>
<name>A0A443SNW7_9ACAR</name>
<dbReference type="OrthoDB" id="48041at2759"/>
<dbReference type="STRING" id="299467.A0A443SNW7"/>
<sequence length="264" mass="30801">MNYRITGSLVGCLPGHSYQNSQLGVPLQLMREEANILIENKICKLMQFNEKRYETVNKEVSAQFEDQRNKSFLEYKKLLKDERVQQMKRKCEEIAAGKKKRRTEMENVTLTENECIEQEIKRLPEVTYDLFPIQMFTRCPSLSGYSDAEEFIDITSQWDYPQSEDEICKYRIFKDLWSKGYFLTNGFKFGCDYLVYESDPCMCHAKYMVVCVADNELSSLNLHILGRLSGQVNKQVLIASIAYDGNINYESLNCDAIRNPFKLK</sequence>
<dbReference type="GO" id="GO:0000379">
    <property type="term" value="P:tRNA-type intron splice site recognition and cleavage"/>
    <property type="evidence" value="ECO:0007669"/>
    <property type="project" value="UniProtKB-UniRule"/>
</dbReference>
<evidence type="ECO:0000256" key="2">
    <source>
        <dbReference type="ARBA" id="ARBA00022694"/>
    </source>
</evidence>
<keyword evidence="3 4" id="KW-0456">Lyase</keyword>
<dbReference type="PIRSF" id="PIRSF017250">
    <property type="entry name" value="tRNA_splic_SEN34"/>
    <property type="match status" value="1"/>
</dbReference>
<evidence type="ECO:0000256" key="4">
    <source>
        <dbReference type="PIRNR" id="PIRNR017250"/>
    </source>
</evidence>
<dbReference type="VEuPathDB" id="VectorBase:LDEU002806"/>
<keyword evidence="9" id="KW-1185">Reference proteome</keyword>
<keyword evidence="8" id="KW-0255">Endonuclease</keyword>
<dbReference type="GO" id="GO:0003676">
    <property type="term" value="F:nucleic acid binding"/>
    <property type="evidence" value="ECO:0007669"/>
    <property type="project" value="InterPro"/>
</dbReference>
<dbReference type="InterPro" id="IPR036167">
    <property type="entry name" value="tRNA_intron_Endo_cat-like_sf"/>
</dbReference>
<dbReference type="Proteomes" id="UP000288716">
    <property type="component" value="Unassembled WGS sequence"/>
</dbReference>
<dbReference type="NCBIfam" id="TIGR00324">
    <property type="entry name" value="endA"/>
    <property type="match status" value="1"/>
</dbReference>
<dbReference type="InterPro" id="IPR006676">
    <property type="entry name" value="tRNA_splic"/>
</dbReference>
<dbReference type="PANTHER" id="PTHR13070">
    <property type="entry name" value="TRNA-SPLICING ENDONUCLEASE SUBUNIT SEN34-RELATED"/>
    <property type="match status" value="1"/>
</dbReference>
<keyword evidence="2 4" id="KW-0819">tRNA processing</keyword>
<evidence type="ECO:0000256" key="5">
    <source>
        <dbReference type="PIRSR" id="PIRSR017250-50"/>
    </source>
</evidence>
<dbReference type="Pfam" id="PF01974">
    <property type="entry name" value="tRNA_int_endo"/>
    <property type="match status" value="1"/>
</dbReference>
<keyword evidence="8" id="KW-0540">Nuclease</keyword>